<evidence type="ECO:0000256" key="1">
    <source>
        <dbReference type="ARBA" id="ARBA00006484"/>
    </source>
</evidence>
<organism evidence="4 5">
    <name type="scientific">Diaporthe helianthi</name>
    <dbReference type="NCBI Taxonomy" id="158607"/>
    <lineage>
        <taxon>Eukaryota</taxon>
        <taxon>Fungi</taxon>
        <taxon>Dikarya</taxon>
        <taxon>Ascomycota</taxon>
        <taxon>Pezizomycotina</taxon>
        <taxon>Sordariomycetes</taxon>
        <taxon>Sordariomycetidae</taxon>
        <taxon>Diaporthales</taxon>
        <taxon>Diaporthaceae</taxon>
        <taxon>Diaporthe</taxon>
    </lineage>
</organism>
<evidence type="ECO:0000313" key="5">
    <source>
        <dbReference type="Proteomes" id="UP000094444"/>
    </source>
</evidence>
<dbReference type="SUPFAM" id="SSF51735">
    <property type="entry name" value="NAD(P)-binding Rossmann-fold domains"/>
    <property type="match status" value="1"/>
</dbReference>
<evidence type="ECO:0000313" key="4">
    <source>
        <dbReference type="EMBL" id="POS69944.1"/>
    </source>
</evidence>
<dbReference type="InterPro" id="IPR002347">
    <property type="entry name" value="SDR_fam"/>
</dbReference>
<dbReference type="PRINTS" id="PR00081">
    <property type="entry name" value="GDHRDH"/>
</dbReference>
<dbReference type="PANTHER" id="PTHR43618:SF18">
    <property type="entry name" value="SHORT CHAIN DEHYDROGENASE_REDUCTASE FAMILY (AFU_ORTHOLOGUE AFUA_5G12480)"/>
    <property type="match status" value="1"/>
</dbReference>
<dbReference type="GO" id="GO:0016491">
    <property type="term" value="F:oxidoreductase activity"/>
    <property type="evidence" value="ECO:0007669"/>
    <property type="project" value="UniProtKB-KW"/>
</dbReference>
<keyword evidence="2" id="KW-0521">NADP</keyword>
<dbReference type="Pfam" id="PF00106">
    <property type="entry name" value="adh_short"/>
    <property type="match status" value="1"/>
</dbReference>
<evidence type="ECO:0000256" key="3">
    <source>
        <dbReference type="ARBA" id="ARBA00023002"/>
    </source>
</evidence>
<dbReference type="PANTHER" id="PTHR43618">
    <property type="entry name" value="7-ALPHA-HYDROXYSTEROID DEHYDROGENASE"/>
    <property type="match status" value="1"/>
</dbReference>
<keyword evidence="5" id="KW-1185">Reference proteome</keyword>
<dbReference type="Pfam" id="PF13561">
    <property type="entry name" value="adh_short_C2"/>
    <property type="match status" value="1"/>
</dbReference>
<keyword evidence="3" id="KW-0560">Oxidoreductase</keyword>
<dbReference type="CDD" id="cd05233">
    <property type="entry name" value="SDR_c"/>
    <property type="match status" value="1"/>
</dbReference>
<comment type="similarity">
    <text evidence="1">Belongs to the short-chain dehydrogenases/reductases (SDR) family.</text>
</comment>
<dbReference type="PROSITE" id="PS00061">
    <property type="entry name" value="ADH_SHORT"/>
    <property type="match status" value="1"/>
</dbReference>
<dbReference type="InterPro" id="IPR020904">
    <property type="entry name" value="Sc_DH/Rdtase_CS"/>
</dbReference>
<dbReference type="EMBL" id="MAVT02001895">
    <property type="protein sequence ID" value="POS69944.1"/>
    <property type="molecule type" value="Genomic_DNA"/>
</dbReference>
<evidence type="ECO:0000256" key="2">
    <source>
        <dbReference type="ARBA" id="ARBA00022857"/>
    </source>
</evidence>
<name>A0A2P5HI84_DIAHE</name>
<dbReference type="STRING" id="158607.A0A2P5HI84"/>
<accession>A0A2P5HI84</accession>
<dbReference type="OrthoDB" id="2962696at2759"/>
<reference evidence="4" key="1">
    <citation type="submission" date="2017-09" db="EMBL/GenBank/DDBJ databases">
        <title>Polyketide synthases of a Diaporthe helianthi virulent isolate.</title>
        <authorList>
            <person name="Baroncelli R."/>
        </authorList>
    </citation>
    <scope>NUCLEOTIDE SEQUENCE [LARGE SCALE GENOMIC DNA]</scope>
    <source>
        <strain evidence="4">7/96</strain>
    </source>
</reference>
<dbReference type="AlphaFoldDB" id="A0A2P5HI84"/>
<gene>
    <name evidence="4" type="ORF">DHEL01_v211660</name>
</gene>
<proteinExistence type="inferred from homology"/>
<dbReference type="InParanoid" id="A0A2P5HI84"/>
<comment type="caution">
    <text evidence="4">The sequence shown here is derived from an EMBL/GenBank/DDBJ whole genome shotgun (WGS) entry which is preliminary data.</text>
</comment>
<dbReference type="InterPro" id="IPR036291">
    <property type="entry name" value="NAD(P)-bd_dom_sf"/>
</dbReference>
<dbReference type="InterPro" id="IPR052178">
    <property type="entry name" value="Sec_Metab_Biosynth_SDR"/>
</dbReference>
<dbReference type="Gene3D" id="3.40.50.720">
    <property type="entry name" value="NAD(P)-binding Rossmann-like Domain"/>
    <property type="match status" value="1"/>
</dbReference>
<sequence>MIPIQCDITNKESLLAAAEEIASRTGHINLLCCNAGVLGPDPIVADPTTTLDEWRERMLAVDMEEFTQTMHVNVTGGWFTLLAFLRLLDRGNQRAVEQQQAVFGAPDPPPPGHRRSTVPSIQSQVIFTSSISALSRGRVARVSYSASKAAMLHLVQKASSMLAPYGIRVNAIAPGLFPSSMVNSSLVERDPEKESCDYHSFIPTRSFGNDSQLAGTLLYLAGRSGSYCNGTILVIDGGRLSVMNAVVNW</sequence>
<protein>
    <submittedName>
        <fullName evidence="4">Short chain dehydrogenase/reductase family</fullName>
    </submittedName>
</protein>
<dbReference type="Proteomes" id="UP000094444">
    <property type="component" value="Unassembled WGS sequence"/>
</dbReference>